<gene>
    <name evidence="2" type="ORF">C2845_PM16G17330</name>
</gene>
<proteinExistence type="predicted"/>
<organism evidence="2 3">
    <name type="scientific">Panicum miliaceum</name>
    <name type="common">Proso millet</name>
    <name type="synonym">Broomcorn millet</name>
    <dbReference type="NCBI Taxonomy" id="4540"/>
    <lineage>
        <taxon>Eukaryota</taxon>
        <taxon>Viridiplantae</taxon>
        <taxon>Streptophyta</taxon>
        <taxon>Embryophyta</taxon>
        <taxon>Tracheophyta</taxon>
        <taxon>Spermatophyta</taxon>
        <taxon>Magnoliopsida</taxon>
        <taxon>Liliopsida</taxon>
        <taxon>Poales</taxon>
        <taxon>Poaceae</taxon>
        <taxon>PACMAD clade</taxon>
        <taxon>Panicoideae</taxon>
        <taxon>Panicodae</taxon>
        <taxon>Paniceae</taxon>
        <taxon>Panicinae</taxon>
        <taxon>Panicum</taxon>
        <taxon>Panicum sect. Panicum</taxon>
    </lineage>
</organism>
<feature type="compositionally biased region" description="Basic residues" evidence="1">
    <location>
        <begin position="96"/>
        <end position="105"/>
    </location>
</feature>
<feature type="compositionally biased region" description="Polar residues" evidence="1">
    <location>
        <begin position="44"/>
        <end position="59"/>
    </location>
</feature>
<evidence type="ECO:0000313" key="3">
    <source>
        <dbReference type="Proteomes" id="UP000275267"/>
    </source>
</evidence>
<feature type="region of interest" description="Disordered" evidence="1">
    <location>
        <begin position="13"/>
        <end position="143"/>
    </location>
</feature>
<evidence type="ECO:0000313" key="2">
    <source>
        <dbReference type="EMBL" id="RLM64915.1"/>
    </source>
</evidence>
<dbReference type="AlphaFoldDB" id="A0A3L6PT75"/>
<accession>A0A3L6PT75</accession>
<comment type="caution">
    <text evidence="2">The sequence shown here is derived from an EMBL/GenBank/DDBJ whole genome shotgun (WGS) entry which is preliminary data.</text>
</comment>
<feature type="compositionally biased region" description="Pro residues" evidence="1">
    <location>
        <begin position="15"/>
        <end position="27"/>
    </location>
</feature>
<dbReference type="Proteomes" id="UP000275267">
    <property type="component" value="Unassembled WGS sequence"/>
</dbReference>
<evidence type="ECO:0000256" key="1">
    <source>
        <dbReference type="SAM" id="MobiDB-lite"/>
    </source>
</evidence>
<dbReference type="EMBL" id="PQIB02000015">
    <property type="protein sequence ID" value="RLM64915.1"/>
    <property type="molecule type" value="Genomic_DNA"/>
</dbReference>
<protein>
    <submittedName>
        <fullName evidence="2">Uncharacterized protein</fullName>
    </submittedName>
</protein>
<keyword evidence="3" id="KW-1185">Reference proteome</keyword>
<name>A0A3L6PT75_PANMI</name>
<sequence length="231" mass="24595">MLSLPVFILSCLRSDPPPSPSQSPPSSPLRLCFRPDGRAAPAPTSCTPTRPSGRASSTHPVAPQPPSTVLQTRRSCDAGAGSRAPHQRRCPPLQQRLRRAPRPCRPRPTPPRPDAGLPSPHPTTAASRTVAPPTELASCSPVAATSRANPLRWSLAPPRVEVRLVGHGHRPVPTRLSCRGGELEKREAWRGRGEREMCGAGSAWGNVLVVLASPGDILFSLLVSLSFVEAS</sequence>
<reference evidence="3" key="1">
    <citation type="journal article" date="2019" name="Nat. Commun.">
        <title>The genome of broomcorn millet.</title>
        <authorList>
            <person name="Zou C."/>
            <person name="Miki D."/>
            <person name="Li D."/>
            <person name="Tang Q."/>
            <person name="Xiao L."/>
            <person name="Rajput S."/>
            <person name="Deng P."/>
            <person name="Jia W."/>
            <person name="Huang R."/>
            <person name="Zhang M."/>
            <person name="Sun Y."/>
            <person name="Hu J."/>
            <person name="Fu X."/>
            <person name="Schnable P.S."/>
            <person name="Li F."/>
            <person name="Zhang H."/>
            <person name="Feng B."/>
            <person name="Zhu X."/>
            <person name="Liu R."/>
            <person name="Schnable J.C."/>
            <person name="Zhu J.-K."/>
            <person name="Zhang H."/>
        </authorList>
    </citation>
    <scope>NUCLEOTIDE SEQUENCE [LARGE SCALE GENOMIC DNA]</scope>
</reference>